<keyword evidence="2 6" id="KW-0349">Heme</keyword>
<reference evidence="9 10" key="1">
    <citation type="submission" date="2018-04" db="EMBL/GenBank/DDBJ databases">
        <title>Genomic Encyclopedia of Archaeal and Bacterial Type Strains, Phase II (KMG-II): from individual species to whole genera.</title>
        <authorList>
            <person name="Goeker M."/>
        </authorList>
    </citation>
    <scope>NUCLEOTIDE SEQUENCE [LARGE SCALE GENOMIC DNA]</scope>
    <source>
        <strain evidence="9 10">DSM 5822</strain>
    </source>
</reference>
<dbReference type="PANTHER" id="PTHR40942:SF4">
    <property type="entry name" value="CYTOCHROME C5"/>
    <property type="match status" value="1"/>
</dbReference>
<dbReference type="SUPFAM" id="SSF46626">
    <property type="entry name" value="Cytochrome c"/>
    <property type="match status" value="1"/>
</dbReference>
<evidence type="ECO:0000256" key="4">
    <source>
        <dbReference type="ARBA" id="ARBA00022982"/>
    </source>
</evidence>
<evidence type="ECO:0000256" key="3">
    <source>
        <dbReference type="ARBA" id="ARBA00022723"/>
    </source>
</evidence>
<accession>A0A2T5J317</accession>
<dbReference type="Pfam" id="PF13442">
    <property type="entry name" value="Cytochrome_CBB3"/>
    <property type="match status" value="1"/>
</dbReference>
<dbReference type="PRINTS" id="PR00607">
    <property type="entry name" value="CYTCHROMECIE"/>
</dbReference>
<evidence type="ECO:0000313" key="10">
    <source>
        <dbReference type="Proteomes" id="UP000244223"/>
    </source>
</evidence>
<dbReference type="PROSITE" id="PS51007">
    <property type="entry name" value="CYTC"/>
    <property type="match status" value="1"/>
</dbReference>
<sequence length="101" mass="10890">MKKQFAFIVLSMLMASPSIAADRSGEAVYKAVCATCHAAGLMNAPKLGDKAAWKPRIAQGMPKLYEHALKGIRMMPAKGTCTNCSDKEIKNAVDYLVSKAK</sequence>
<name>A0A2T5J317_9GAMM</name>
<feature type="chain" id="PRO_5015654041" evidence="7">
    <location>
        <begin position="21"/>
        <end position="101"/>
    </location>
</feature>
<keyword evidence="7" id="KW-0732">Signal</keyword>
<protein>
    <submittedName>
        <fullName evidence="9">Cbb3-type cytochrome c oxidase subunit III</fullName>
    </submittedName>
</protein>
<organism evidence="9 10">
    <name type="scientific">Agitococcus lubricus</name>
    <dbReference type="NCBI Taxonomy" id="1077255"/>
    <lineage>
        <taxon>Bacteria</taxon>
        <taxon>Pseudomonadati</taxon>
        <taxon>Pseudomonadota</taxon>
        <taxon>Gammaproteobacteria</taxon>
        <taxon>Moraxellales</taxon>
        <taxon>Moraxellaceae</taxon>
        <taxon>Agitococcus</taxon>
    </lineage>
</organism>
<dbReference type="OrthoDB" id="9779283at2"/>
<dbReference type="Proteomes" id="UP000244223">
    <property type="component" value="Unassembled WGS sequence"/>
</dbReference>
<evidence type="ECO:0000256" key="5">
    <source>
        <dbReference type="ARBA" id="ARBA00023004"/>
    </source>
</evidence>
<evidence type="ECO:0000256" key="1">
    <source>
        <dbReference type="ARBA" id="ARBA00022448"/>
    </source>
</evidence>
<keyword evidence="1" id="KW-0813">Transport</keyword>
<proteinExistence type="predicted"/>
<dbReference type="AlphaFoldDB" id="A0A2T5J317"/>
<evidence type="ECO:0000256" key="2">
    <source>
        <dbReference type="ARBA" id="ARBA00022617"/>
    </source>
</evidence>
<comment type="caution">
    <text evidence="9">The sequence shown here is derived from an EMBL/GenBank/DDBJ whole genome shotgun (WGS) entry which is preliminary data.</text>
</comment>
<dbReference type="Gene3D" id="1.10.760.10">
    <property type="entry name" value="Cytochrome c-like domain"/>
    <property type="match status" value="1"/>
</dbReference>
<keyword evidence="5 6" id="KW-0408">Iron</keyword>
<keyword evidence="3 6" id="KW-0479">Metal-binding</keyword>
<dbReference type="InterPro" id="IPR009056">
    <property type="entry name" value="Cyt_c-like_dom"/>
</dbReference>
<dbReference type="InterPro" id="IPR036909">
    <property type="entry name" value="Cyt_c-like_dom_sf"/>
</dbReference>
<feature type="signal peptide" evidence="7">
    <location>
        <begin position="1"/>
        <end position="20"/>
    </location>
</feature>
<feature type="domain" description="Cytochrome c" evidence="8">
    <location>
        <begin position="20"/>
        <end position="100"/>
    </location>
</feature>
<dbReference type="GO" id="GO:0005506">
    <property type="term" value="F:iron ion binding"/>
    <property type="evidence" value="ECO:0007669"/>
    <property type="project" value="InterPro"/>
</dbReference>
<evidence type="ECO:0000256" key="7">
    <source>
        <dbReference type="SAM" id="SignalP"/>
    </source>
</evidence>
<dbReference type="EMBL" id="QAON01000001">
    <property type="protein sequence ID" value="PTQ91014.1"/>
    <property type="molecule type" value="Genomic_DNA"/>
</dbReference>
<dbReference type="RefSeq" id="WP_107864043.1">
    <property type="nucleotide sequence ID" value="NZ_QAON01000001.1"/>
</dbReference>
<evidence type="ECO:0000313" key="9">
    <source>
        <dbReference type="EMBL" id="PTQ91014.1"/>
    </source>
</evidence>
<dbReference type="PANTHER" id="PTHR40942">
    <property type="match status" value="1"/>
</dbReference>
<keyword evidence="10" id="KW-1185">Reference proteome</keyword>
<dbReference type="GO" id="GO:0009055">
    <property type="term" value="F:electron transfer activity"/>
    <property type="evidence" value="ECO:0007669"/>
    <property type="project" value="InterPro"/>
</dbReference>
<evidence type="ECO:0000256" key="6">
    <source>
        <dbReference type="PROSITE-ProRule" id="PRU00433"/>
    </source>
</evidence>
<evidence type="ECO:0000259" key="8">
    <source>
        <dbReference type="PROSITE" id="PS51007"/>
    </source>
</evidence>
<dbReference type="InterPro" id="IPR002323">
    <property type="entry name" value="Cyt_CIE"/>
</dbReference>
<gene>
    <name evidence="9" type="ORF">C8N29_10186</name>
</gene>
<keyword evidence="4" id="KW-0249">Electron transport</keyword>
<dbReference type="GO" id="GO:0020037">
    <property type="term" value="F:heme binding"/>
    <property type="evidence" value="ECO:0007669"/>
    <property type="project" value="InterPro"/>
</dbReference>